<dbReference type="PANTHER" id="PTHR40252">
    <property type="entry name" value="BLR0328 PROTEIN"/>
    <property type="match status" value="1"/>
</dbReference>
<sequence length="388" mass="42748">MLKIVVAHSEDPDSQTAIEEVLEQSVRDLADMVPKAGILFAAIDFQHTLILKEIDRVFPGLNLIGCTTDGEISSVVGFQQDSLTLMLFCSDTVEINIGVGYGVRENPIDAAYQAVQHAIENSSSAAKLCIPLPASYIGNGLSTSGESILKGLKLALNSNVPIVGGTAGDQYRFTKTYQFFRTEVLTNALPILIFSGDILFSHGIACGWEPIGAKGTVTKVDETVVYEIDHKPAIEFYQRYLGEHPPTMEHPLAVYQKDSDRYYMRVPYSCDIEIGSVSFLGDVPEQAMVRVTDISRDEVVAASETSLKIALQNYPGKEPKAALLFSCCCRRWLLGTRAKEEYELVRNALSEEVPICGFYTYGEFSPLEPHGSTYYHQETFVTLLLGTD</sequence>
<name>A0AAP5IGK5_9CYAN</name>
<dbReference type="InterPro" id="IPR013702">
    <property type="entry name" value="FIST_domain_N"/>
</dbReference>
<evidence type="ECO:0000259" key="2">
    <source>
        <dbReference type="SMART" id="SM01204"/>
    </source>
</evidence>
<dbReference type="RefSeq" id="WP_208350855.1">
    <property type="nucleotide sequence ID" value="NZ_JAALHA020000028.1"/>
</dbReference>
<evidence type="ECO:0000313" key="4">
    <source>
        <dbReference type="Proteomes" id="UP000667802"/>
    </source>
</evidence>
<keyword evidence="4" id="KW-1185">Reference proteome</keyword>
<protein>
    <submittedName>
        <fullName evidence="3">FIST C-terminal domain-containing protein</fullName>
    </submittedName>
</protein>
<accession>A0AAP5IGK5</accession>
<evidence type="ECO:0000259" key="1">
    <source>
        <dbReference type="SMART" id="SM00897"/>
    </source>
</evidence>
<evidence type="ECO:0000313" key="3">
    <source>
        <dbReference type="EMBL" id="MDR9899907.1"/>
    </source>
</evidence>
<dbReference type="EMBL" id="JAALHA020000028">
    <property type="protein sequence ID" value="MDR9899907.1"/>
    <property type="molecule type" value="Genomic_DNA"/>
</dbReference>
<dbReference type="SMART" id="SM01204">
    <property type="entry name" value="FIST_C"/>
    <property type="match status" value="1"/>
</dbReference>
<dbReference type="Pfam" id="PF08495">
    <property type="entry name" value="FIST"/>
    <property type="match status" value="1"/>
</dbReference>
<feature type="domain" description="FIST" evidence="1">
    <location>
        <begin position="33"/>
        <end position="232"/>
    </location>
</feature>
<dbReference type="SMART" id="SM00897">
    <property type="entry name" value="FIST"/>
    <property type="match status" value="1"/>
</dbReference>
<dbReference type="InterPro" id="IPR019494">
    <property type="entry name" value="FIST_C"/>
</dbReference>
<proteinExistence type="predicted"/>
<organism evidence="3 4">
    <name type="scientific">Aetokthonos hydrillicola Thurmond2011</name>
    <dbReference type="NCBI Taxonomy" id="2712845"/>
    <lineage>
        <taxon>Bacteria</taxon>
        <taxon>Bacillati</taxon>
        <taxon>Cyanobacteriota</taxon>
        <taxon>Cyanophyceae</taxon>
        <taxon>Nostocales</taxon>
        <taxon>Hapalosiphonaceae</taxon>
        <taxon>Aetokthonos</taxon>
    </lineage>
</organism>
<reference evidence="4" key="1">
    <citation type="journal article" date="2021" name="Science">
        <title>Hunting the eagle killer: A cyanobacterial neurotoxin causes vacuolar myelinopathy.</title>
        <authorList>
            <person name="Breinlinger S."/>
            <person name="Phillips T.J."/>
            <person name="Haram B.N."/>
            <person name="Mares J."/>
            <person name="Martinez Yerena J.A."/>
            <person name="Hrouzek P."/>
            <person name="Sobotka R."/>
            <person name="Henderson W.M."/>
            <person name="Schmieder P."/>
            <person name="Williams S.M."/>
            <person name="Lauderdale J.D."/>
            <person name="Wilde H.D."/>
            <person name="Gerrin W."/>
            <person name="Kust A."/>
            <person name="Washington J.W."/>
            <person name="Wagner C."/>
            <person name="Geier B."/>
            <person name="Liebeke M."/>
            <person name="Enke H."/>
            <person name="Niedermeyer T.H.J."/>
            <person name="Wilde S.B."/>
        </authorList>
    </citation>
    <scope>NUCLEOTIDE SEQUENCE [LARGE SCALE GENOMIC DNA]</scope>
    <source>
        <strain evidence="4">Thurmond2011</strain>
    </source>
</reference>
<dbReference type="Proteomes" id="UP000667802">
    <property type="component" value="Unassembled WGS sequence"/>
</dbReference>
<dbReference type="PANTHER" id="PTHR40252:SF2">
    <property type="entry name" value="BLR0328 PROTEIN"/>
    <property type="match status" value="1"/>
</dbReference>
<feature type="domain" description="FIST C-domain" evidence="2">
    <location>
        <begin position="233"/>
        <end position="367"/>
    </location>
</feature>
<dbReference type="AlphaFoldDB" id="A0AAP5IGK5"/>
<gene>
    <name evidence="3" type="ORF">G7B40_035925</name>
</gene>
<dbReference type="Pfam" id="PF10442">
    <property type="entry name" value="FIST_C"/>
    <property type="match status" value="1"/>
</dbReference>
<comment type="caution">
    <text evidence="3">The sequence shown here is derived from an EMBL/GenBank/DDBJ whole genome shotgun (WGS) entry which is preliminary data.</text>
</comment>